<name>A0ABQ1QEW0_9RHOB</name>
<comment type="caution">
    <text evidence="3">The sequence shown here is derived from an EMBL/GenBank/DDBJ whole genome shotgun (WGS) entry which is preliminary data.</text>
</comment>
<organism evidence="3 4">
    <name type="scientific">Sinisalibacter lacisalsi</name>
    <dbReference type="NCBI Taxonomy" id="1526570"/>
    <lineage>
        <taxon>Bacteria</taxon>
        <taxon>Pseudomonadati</taxon>
        <taxon>Pseudomonadota</taxon>
        <taxon>Alphaproteobacteria</taxon>
        <taxon>Rhodobacterales</taxon>
        <taxon>Roseobacteraceae</taxon>
        <taxon>Sinisalibacter</taxon>
    </lineage>
</organism>
<accession>A0ABQ1QEW0</accession>
<evidence type="ECO:0000313" key="4">
    <source>
        <dbReference type="Proteomes" id="UP000617355"/>
    </source>
</evidence>
<feature type="domain" description="DUF2062" evidence="2">
    <location>
        <begin position="25"/>
        <end position="190"/>
    </location>
</feature>
<sequence>MFKRNPRSYARSVLEFFYPRGGWYRAARYVIHRIRRLPDPAHRIARGVAAGVFVCFTPLFGLHFLTATLIAWVIRGNILAALLATFVGNPLTFPLIAELSLRLGSRILGYPVPIHLPRVVEAFGHATGDLWRNLLAVFTPAEADWTRIAGFWDAVMLPYLVGGLLPGLAAALVAYFLTTPLITAYQKARIKRLRKRYDKRLAESVARADADDEPR</sequence>
<keyword evidence="4" id="KW-1185">Reference proteome</keyword>
<dbReference type="InterPro" id="IPR018639">
    <property type="entry name" value="DUF2062"/>
</dbReference>
<dbReference type="EMBL" id="BMGI01000001">
    <property type="protein sequence ID" value="GGD23804.1"/>
    <property type="molecule type" value="Genomic_DNA"/>
</dbReference>
<dbReference type="Pfam" id="PF09835">
    <property type="entry name" value="DUF2062"/>
    <property type="match status" value="1"/>
</dbReference>
<feature type="transmembrane region" description="Helical" evidence="1">
    <location>
        <begin position="159"/>
        <end position="185"/>
    </location>
</feature>
<evidence type="ECO:0000256" key="1">
    <source>
        <dbReference type="SAM" id="Phobius"/>
    </source>
</evidence>
<dbReference type="PANTHER" id="PTHR40547:SF1">
    <property type="entry name" value="SLL0298 PROTEIN"/>
    <property type="match status" value="1"/>
</dbReference>
<proteinExistence type="predicted"/>
<reference evidence="4" key="1">
    <citation type="journal article" date="2019" name="Int. J. Syst. Evol. Microbiol.">
        <title>The Global Catalogue of Microorganisms (GCM) 10K type strain sequencing project: providing services to taxonomists for standard genome sequencing and annotation.</title>
        <authorList>
            <consortium name="The Broad Institute Genomics Platform"/>
            <consortium name="The Broad Institute Genome Sequencing Center for Infectious Disease"/>
            <person name="Wu L."/>
            <person name="Ma J."/>
        </authorList>
    </citation>
    <scope>NUCLEOTIDE SEQUENCE [LARGE SCALE GENOMIC DNA]</scope>
    <source>
        <strain evidence="4">CGMCC 1.12922</strain>
    </source>
</reference>
<evidence type="ECO:0000259" key="2">
    <source>
        <dbReference type="Pfam" id="PF09835"/>
    </source>
</evidence>
<feature type="transmembrane region" description="Helical" evidence="1">
    <location>
        <begin position="48"/>
        <end position="71"/>
    </location>
</feature>
<dbReference type="Proteomes" id="UP000617355">
    <property type="component" value="Unassembled WGS sequence"/>
</dbReference>
<keyword evidence="1" id="KW-0472">Membrane</keyword>
<dbReference type="RefSeq" id="WP_188526053.1">
    <property type="nucleotide sequence ID" value="NZ_BMGI01000001.1"/>
</dbReference>
<keyword evidence="1" id="KW-0812">Transmembrane</keyword>
<evidence type="ECO:0000313" key="3">
    <source>
        <dbReference type="EMBL" id="GGD23804.1"/>
    </source>
</evidence>
<keyword evidence="1" id="KW-1133">Transmembrane helix</keyword>
<gene>
    <name evidence="3" type="ORF">GCM10011358_05280</name>
</gene>
<protein>
    <recommendedName>
        <fullName evidence="2">DUF2062 domain-containing protein</fullName>
    </recommendedName>
</protein>
<dbReference type="PANTHER" id="PTHR40547">
    <property type="entry name" value="SLL0298 PROTEIN"/>
    <property type="match status" value="1"/>
</dbReference>